<reference evidence="1" key="1">
    <citation type="journal article" date="2005" name="BMC Genomics">
        <title>Conjugative plasmid pAW63 brings new insights into the genesis of the Bacillus anthracis virulence plasmid pXO2 and of the Bacillus thuringiensis plasmid pBT9727.</title>
        <authorList>
            <person name="Van der Auwera G.A."/>
            <person name="Andrup L."/>
            <person name="Mahillon J."/>
        </authorList>
    </citation>
    <scope>NUCLEOTIDE SEQUENCE</scope>
    <source>
        <strain evidence="1">HD73</strain>
        <plasmid evidence="1">pAW63</plasmid>
    </source>
</reference>
<accession>Q3YN00</accession>
<dbReference type="Pfam" id="PF17633">
    <property type="entry name" value="DUF5514"/>
    <property type="match status" value="1"/>
</dbReference>
<proteinExistence type="predicted"/>
<organism evidence="1">
    <name type="scientific">Bacillus thuringiensis subsp. kurstaki</name>
    <dbReference type="NCBI Taxonomy" id="29339"/>
    <lineage>
        <taxon>Bacteria</taxon>
        <taxon>Bacillati</taxon>
        <taxon>Bacillota</taxon>
        <taxon>Bacilli</taxon>
        <taxon>Bacillales</taxon>
        <taxon>Bacillaceae</taxon>
        <taxon>Bacillus</taxon>
        <taxon>Bacillus cereus group</taxon>
    </lineage>
</organism>
<name>Q3YN00_BACTK</name>
<sequence length="493" mass="58235">MNTKIQDKTLGYLLNEITEHGTNTEQVVMERVLGCFRKLRKGLTNMEIKEKGLNVYSKRGVSFVELVKEGTNRNLISSEIVVRGEGGKIKELKRTKEGIDFLRKFYTDNYSVNFMEFNKQVNALFKKHGELGLDPKQIEYLYWRGDHPVSEIEKTYINNPYDSEHENEVVEFHEYLSGIKNENLKDDEFIFHFAPKLFLPEEWFHAPVRLEIEGITIQNTVVLNRPYPNKRYVVAGFEKDNGIISHGFYWIKNKEELINNRVQIKLNWFVGKRKKITHKIDLSFQFGEHKGKLFSNDQSLRRNTKLKQFEIKTDVSKVNLYEDEFLFCDQADLTHFPMEKHSYFAADYNMDRWESRKRKEMVKQNNINEVYYNILSSAELNWEDKNKALIEEFMKKGDANFKNHGGDYGACFDVNFSHHISKEIDEAWLFDKVIEFAKKYKITEFEMWKKYGEGGLYEIGFGIYLEGSLDNPTIKLREVYLGSLADWNLSWNE</sequence>
<gene>
    <name evidence="1" type="ORF">pAW63_075</name>
</gene>
<dbReference type="AlphaFoldDB" id="Q3YN00"/>
<dbReference type="EMBL" id="DQ025752">
    <property type="protein sequence ID" value="AAZ06645.1"/>
    <property type="molecule type" value="Genomic_DNA"/>
</dbReference>
<dbReference type="InterPro" id="IPR035115">
    <property type="entry name" value="DUF5514"/>
</dbReference>
<keyword evidence="1" id="KW-0614">Plasmid</keyword>
<geneLocation type="plasmid" evidence="1">
    <name>pAW63</name>
</geneLocation>
<evidence type="ECO:0000313" key="1">
    <source>
        <dbReference type="EMBL" id="AAZ06645.1"/>
    </source>
</evidence>
<protein>
    <submittedName>
        <fullName evidence="1">Uncharacterized protein</fullName>
    </submittedName>
</protein>
<dbReference type="RefSeq" id="WP_001092956.1">
    <property type="nucleotide sequence ID" value="NZ_DQ025752.1"/>
</dbReference>